<dbReference type="AlphaFoldDB" id="A0A2T3QJP9"/>
<dbReference type="GO" id="GO:0016301">
    <property type="term" value="F:kinase activity"/>
    <property type="evidence" value="ECO:0007669"/>
    <property type="project" value="UniProtKB-KW"/>
</dbReference>
<dbReference type="NCBIfam" id="NF004396">
    <property type="entry name" value="PRK05753.1"/>
    <property type="match status" value="1"/>
</dbReference>
<accession>A0A2T3QJP9</accession>
<reference evidence="1 2" key="1">
    <citation type="submission" date="2018-06" db="EMBL/GenBank/DDBJ databases">
        <authorList>
            <consortium name="Pathogen Informatics"/>
            <person name="Doyle S."/>
        </authorList>
    </citation>
    <scope>NUCLEOTIDE SEQUENCE [LARGE SCALE GENOMIC DNA]</scope>
    <source>
        <strain evidence="1 2">NCTC11647</strain>
    </source>
</reference>
<dbReference type="Proteomes" id="UP000251647">
    <property type="component" value="Unassembled WGS sequence"/>
</dbReference>
<dbReference type="EMBL" id="UATL01000005">
    <property type="protein sequence ID" value="SPY43772.1"/>
    <property type="molecule type" value="Genomic_DNA"/>
</dbReference>
<dbReference type="GO" id="GO:0032784">
    <property type="term" value="P:regulation of DNA-templated transcription elongation"/>
    <property type="evidence" value="ECO:0007669"/>
    <property type="project" value="InterPro"/>
</dbReference>
<dbReference type="Gene3D" id="3.10.50.30">
    <property type="entry name" value="Transcription elongation factor, GreA/GreB, C-terminal domain"/>
    <property type="match status" value="1"/>
</dbReference>
<dbReference type="GO" id="GO:0003677">
    <property type="term" value="F:DNA binding"/>
    <property type="evidence" value="ECO:0007669"/>
    <property type="project" value="InterPro"/>
</dbReference>
<dbReference type="InterPro" id="IPR018151">
    <property type="entry name" value="TF_GreA/GreB_CS"/>
</dbReference>
<organism evidence="1 2">
    <name type="scientific">Photobacterium damselae</name>
    <dbReference type="NCBI Taxonomy" id="38293"/>
    <lineage>
        <taxon>Bacteria</taxon>
        <taxon>Pseudomonadati</taxon>
        <taxon>Pseudomonadota</taxon>
        <taxon>Gammaproteobacteria</taxon>
        <taxon>Vibrionales</taxon>
        <taxon>Vibrionaceae</taxon>
        <taxon>Photobacterium</taxon>
    </lineage>
</organism>
<name>A0A2T3QJP9_PHODM</name>
<dbReference type="PROSITE" id="PS00830">
    <property type="entry name" value="GREAB_2"/>
    <property type="match status" value="1"/>
</dbReference>
<dbReference type="InterPro" id="IPR036953">
    <property type="entry name" value="GreA/GreB_C_sf"/>
</dbReference>
<dbReference type="Pfam" id="PF01272">
    <property type="entry name" value="GreA_GreB"/>
    <property type="match status" value="1"/>
</dbReference>
<proteinExistence type="predicted"/>
<dbReference type="Gene3D" id="1.10.286.20">
    <property type="match status" value="1"/>
</dbReference>
<protein>
    <submittedName>
        <fullName evidence="1">Regulator of nucleoside diphosphate kinase</fullName>
    </submittedName>
</protein>
<dbReference type="Pfam" id="PF14760">
    <property type="entry name" value="Rnk_N"/>
    <property type="match status" value="1"/>
</dbReference>
<dbReference type="InterPro" id="IPR001437">
    <property type="entry name" value="Tscrpt_elong_fac_GreA/B_C"/>
</dbReference>
<dbReference type="SUPFAM" id="SSF54534">
    <property type="entry name" value="FKBP-like"/>
    <property type="match status" value="1"/>
</dbReference>
<evidence type="ECO:0000313" key="2">
    <source>
        <dbReference type="Proteomes" id="UP000251647"/>
    </source>
</evidence>
<dbReference type="PANTHER" id="PTHR30437:SF5">
    <property type="entry name" value="REGULATOR OF NUCLEOSIDE DIPHOSPHATE KINASE"/>
    <property type="match status" value="1"/>
</dbReference>
<dbReference type="InterPro" id="IPR023459">
    <property type="entry name" value="Tscrpt_elong_fac_GreA/B_fam"/>
</dbReference>
<sequence length="133" mass="14726">MAENRPQIMLSVKDANRLEALLESLSDDVVTKKGLEEELDRAVIVDDEMLPNEVVTMNSTVQFKISSSEEVFCLKLVFPKDMDEKGKTISILSPVGSALLGLAINDEIEWPAPNSKLIKVKILDVIKEEVATI</sequence>
<dbReference type="GO" id="GO:0006354">
    <property type="term" value="P:DNA-templated transcription elongation"/>
    <property type="evidence" value="ECO:0007669"/>
    <property type="project" value="TreeGrafter"/>
</dbReference>
<keyword evidence="1" id="KW-0418">Kinase</keyword>
<gene>
    <name evidence="1" type="primary">rnk</name>
    <name evidence="1" type="ORF">NCTC11647_02704</name>
</gene>
<dbReference type="RefSeq" id="WP_036765668.1">
    <property type="nucleotide sequence ID" value="NZ_CP018298.1"/>
</dbReference>
<keyword evidence="1" id="KW-0808">Transferase</keyword>
<dbReference type="PANTHER" id="PTHR30437">
    <property type="entry name" value="TRANSCRIPTION ELONGATION FACTOR GREA"/>
    <property type="match status" value="1"/>
</dbReference>
<evidence type="ECO:0000313" key="1">
    <source>
        <dbReference type="EMBL" id="SPY43772.1"/>
    </source>
</evidence>
<dbReference type="InterPro" id="IPR029462">
    <property type="entry name" value="Rnk_N"/>
</dbReference>
<dbReference type="GO" id="GO:0070063">
    <property type="term" value="F:RNA polymerase binding"/>
    <property type="evidence" value="ECO:0007669"/>
    <property type="project" value="InterPro"/>
</dbReference>
<dbReference type="OrthoDB" id="192847at2"/>